<organism evidence="17 18">
    <name type="scientific">Actinopolyspora xinjiangensis</name>
    <dbReference type="NCBI Taxonomy" id="405564"/>
    <lineage>
        <taxon>Bacteria</taxon>
        <taxon>Bacillati</taxon>
        <taxon>Actinomycetota</taxon>
        <taxon>Actinomycetes</taxon>
        <taxon>Actinopolysporales</taxon>
        <taxon>Actinopolysporaceae</taxon>
        <taxon>Actinopolyspora</taxon>
    </lineage>
</organism>
<dbReference type="GO" id="GO:0009099">
    <property type="term" value="P:L-valine biosynthetic process"/>
    <property type="evidence" value="ECO:0007669"/>
    <property type="project" value="UniProtKB-UniPathway"/>
</dbReference>
<keyword evidence="5 12" id="KW-0028">Amino-acid biosynthesis</keyword>
<evidence type="ECO:0000256" key="11">
    <source>
        <dbReference type="ARBA" id="ARBA00048670"/>
    </source>
</evidence>
<dbReference type="InterPro" id="IPR011766">
    <property type="entry name" value="TPP_enzyme_TPP-bd"/>
</dbReference>
<evidence type="ECO:0000256" key="10">
    <source>
        <dbReference type="ARBA" id="ARBA00023304"/>
    </source>
</evidence>
<comment type="cofactor">
    <cofactor evidence="12">
        <name>thiamine diphosphate</name>
        <dbReference type="ChEBI" id="CHEBI:58937"/>
    </cofactor>
    <text evidence="12">Binds 1 thiamine pyrophosphate per subunit.</text>
</comment>
<keyword evidence="9 12" id="KW-0786">Thiamine pyrophosphate</keyword>
<protein>
    <recommendedName>
        <fullName evidence="4 12">Acetolactate synthase</fullName>
        <ecNumber evidence="4 12">2.2.1.6</ecNumber>
    </recommendedName>
</protein>
<dbReference type="InterPro" id="IPR012001">
    <property type="entry name" value="Thiamin_PyroP_enz_TPP-bd_dom"/>
</dbReference>
<dbReference type="GO" id="GO:0003984">
    <property type="term" value="F:acetolactate synthase activity"/>
    <property type="evidence" value="ECO:0007669"/>
    <property type="project" value="UniProtKB-EC"/>
</dbReference>
<dbReference type="Gene3D" id="3.40.50.1220">
    <property type="entry name" value="TPP-binding domain"/>
    <property type="match status" value="1"/>
</dbReference>
<evidence type="ECO:0000313" key="17">
    <source>
        <dbReference type="EMBL" id="SDP18243.1"/>
    </source>
</evidence>
<dbReference type="Pfam" id="PF02775">
    <property type="entry name" value="TPP_enzyme_C"/>
    <property type="match status" value="1"/>
</dbReference>
<dbReference type="UniPathway" id="UPA00049">
    <property type="reaction ID" value="UER00059"/>
</dbReference>
<dbReference type="PANTHER" id="PTHR18968">
    <property type="entry name" value="THIAMINE PYROPHOSPHATE ENZYMES"/>
    <property type="match status" value="1"/>
</dbReference>
<dbReference type="PANTHER" id="PTHR18968:SF13">
    <property type="entry name" value="ACETOLACTATE SYNTHASE CATALYTIC SUBUNIT, MITOCHONDRIAL"/>
    <property type="match status" value="1"/>
</dbReference>
<dbReference type="CDD" id="cd02015">
    <property type="entry name" value="TPP_AHAS"/>
    <property type="match status" value="1"/>
</dbReference>
<name>A0A1H0QLJ5_9ACTN</name>
<evidence type="ECO:0000259" key="15">
    <source>
        <dbReference type="Pfam" id="PF02775"/>
    </source>
</evidence>
<evidence type="ECO:0000256" key="2">
    <source>
        <dbReference type="ARBA" id="ARBA00005025"/>
    </source>
</evidence>
<comment type="catalytic activity">
    <reaction evidence="11 12">
        <text>2 pyruvate + H(+) = (2S)-2-acetolactate + CO2</text>
        <dbReference type="Rhea" id="RHEA:25249"/>
        <dbReference type="ChEBI" id="CHEBI:15361"/>
        <dbReference type="ChEBI" id="CHEBI:15378"/>
        <dbReference type="ChEBI" id="CHEBI:16526"/>
        <dbReference type="ChEBI" id="CHEBI:58476"/>
        <dbReference type="EC" id="2.2.1.6"/>
    </reaction>
</comment>
<feature type="domain" description="Thiamine pyrophosphate enzyme TPP-binding" evidence="15">
    <location>
        <begin position="406"/>
        <end position="559"/>
    </location>
</feature>
<evidence type="ECO:0000259" key="14">
    <source>
        <dbReference type="Pfam" id="PF00205"/>
    </source>
</evidence>
<dbReference type="NCBIfam" id="TIGR00118">
    <property type="entry name" value="acolac_lg"/>
    <property type="match status" value="1"/>
</dbReference>
<dbReference type="Pfam" id="PF02776">
    <property type="entry name" value="TPP_enzyme_N"/>
    <property type="match status" value="1"/>
</dbReference>
<evidence type="ECO:0000313" key="18">
    <source>
        <dbReference type="Proteomes" id="UP000199497"/>
    </source>
</evidence>
<dbReference type="OrthoDB" id="4494979at2"/>
<comment type="pathway">
    <text evidence="2 12">Amino-acid biosynthesis; L-valine biosynthesis; L-valine from pyruvate: step 1/4.</text>
</comment>
<dbReference type="InterPro" id="IPR000399">
    <property type="entry name" value="TPP-bd_CS"/>
</dbReference>
<gene>
    <name evidence="17" type="ORF">SAMN04487905_102295</name>
</gene>
<proteinExistence type="inferred from homology"/>
<keyword evidence="18" id="KW-1185">Reference proteome</keyword>
<accession>A0A1H0QLJ5</accession>
<evidence type="ECO:0000256" key="13">
    <source>
        <dbReference type="SAM" id="MobiDB-lite"/>
    </source>
</evidence>
<dbReference type="EC" id="2.2.1.6" evidence="4 12"/>
<dbReference type="GO" id="GO:0050660">
    <property type="term" value="F:flavin adenine dinucleotide binding"/>
    <property type="evidence" value="ECO:0007669"/>
    <property type="project" value="InterPro"/>
</dbReference>
<comment type="pathway">
    <text evidence="1 12">Amino-acid biosynthesis; L-isoleucine biosynthesis; L-isoleucine from 2-oxobutanoate: step 1/4.</text>
</comment>
<feature type="region of interest" description="Disordered" evidence="13">
    <location>
        <begin position="186"/>
        <end position="205"/>
    </location>
</feature>
<reference evidence="18" key="1">
    <citation type="submission" date="2016-10" db="EMBL/GenBank/DDBJ databases">
        <authorList>
            <person name="Varghese N."/>
            <person name="Submissions S."/>
        </authorList>
    </citation>
    <scope>NUCLEOTIDE SEQUENCE [LARGE SCALE GENOMIC DNA]</scope>
    <source>
        <strain evidence="18">DSM 46732</strain>
    </source>
</reference>
<evidence type="ECO:0000256" key="1">
    <source>
        <dbReference type="ARBA" id="ARBA00004974"/>
    </source>
</evidence>
<dbReference type="Proteomes" id="UP000199497">
    <property type="component" value="Unassembled WGS sequence"/>
</dbReference>
<comment type="cofactor">
    <cofactor evidence="12">
        <name>Mg(2+)</name>
        <dbReference type="ChEBI" id="CHEBI:18420"/>
    </cofactor>
    <text evidence="12">Binds 1 Mg(2+) ion per subunit.</text>
</comment>
<dbReference type="InterPro" id="IPR039368">
    <property type="entry name" value="AHAS_TPP"/>
</dbReference>
<feature type="domain" description="Thiamine pyrophosphate enzyme N-terminal TPP-binding" evidence="16">
    <location>
        <begin position="18"/>
        <end position="132"/>
    </location>
</feature>
<evidence type="ECO:0000256" key="7">
    <source>
        <dbReference type="ARBA" id="ARBA00022723"/>
    </source>
</evidence>
<keyword evidence="10 12" id="KW-0100">Branched-chain amino acid biosynthesis</keyword>
<keyword evidence="8 12" id="KW-0460">Magnesium</keyword>
<evidence type="ECO:0000256" key="12">
    <source>
        <dbReference type="RuleBase" id="RU003591"/>
    </source>
</evidence>
<dbReference type="Pfam" id="PF00205">
    <property type="entry name" value="TPP_enzyme_M"/>
    <property type="match status" value="1"/>
</dbReference>
<dbReference type="RefSeq" id="WP_092597971.1">
    <property type="nucleotide sequence ID" value="NZ_FNJR01000002.1"/>
</dbReference>
<feature type="domain" description="Thiamine pyrophosphate enzyme central" evidence="14">
    <location>
        <begin position="207"/>
        <end position="342"/>
    </location>
</feature>
<dbReference type="PROSITE" id="PS00187">
    <property type="entry name" value="TPP_ENZYMES"/>
    <property type="match status" value="1"/>
</dbReference>
<dbReference type="InterPro" id="IPR045229">
    <property type="entry name" value="TPP_enz"/>
</dbReference>
<evidence type="ECO:0000256" key="5">
    <source>
        <dbReference type="ARBA" id="ARBA00022605"/>
    </source>
</evidence>
<evidence type="ECO:0000256" key="9">
    <source>
        <dbReference type="ARBA" id="ARBA00023052"/>
    </source>
</evidence>
<dbReference type="SUPFAM" id="SSF52467">
    <property type="entry name" value="DHS-like NAD/FAD-binding domain"/>
    <property type="match status" value="1"/>
</dbReference>
<evidence type="ECO:0000256" key="4">
    <source>
        <dbReference type="ARBA" id="ARBA00013145"/>
    </source>
</evidence>
<evidence type="ECO:0000256" key="3">
    <source>
        <dbReference type="ARBA" id="ARBA00007812"/>
    </source>
</evidence>
<dbReference type="UniPathway" id="UPA00047">
    <property type="reaction ID" value="UER00055"/>
</dbReference>
<dbReference type="GO" id="GO:0030976">
    <property type="term" value="F:thiamine pyrophosphate binding"/>
    <property type="evidence" value="ECO:0007669"/>
    <property type="project" value="UniProtKB-UniRule"/>
</dbReference>
<dbReference type="AlphaFoldDB" id="A0A1H0QLJ5"/>
<evidence type="ECO:0000256" key="6">
    <source>
        <dbReference type="ARBA" id="ARBA00022679"/>
    </source>
</evidence>
<dbReference type="EMBL" id="FNJR01000002">
    <property type="protein sequence ID" value="SDP18243.1"/>
    <property type="molecule type" value="Genomic_DNA"/>
</dbReference>
<dbReference type="GO" id="GO:0005948">
    <property type="term" value="C:acetolactate synthase complex"/>
    <property type="evidence" value="ECO:0007669"/>
    <property type="project" value="TreeGrafter"/>
</dbReference>
<dbReference type="InterPro" id="IPR012846">
    <property type="entry name" value="Acetolactate_synth_lsu"/>
</dbReference>
<dbReference type="FunFam" id="3.40.50.970:FF:000007">
    <property type="entry name" value="Acetolactate synthase"/>
    <property type="match status" value="1"/>
</dbReference>
<dbReference type="InterPro" id="IPR012000">
    <property type="entry name" value="Thiamin_PyroP_enz_cen_dom"/>
</dbReference>
<keyword evidence="6 12" id="KW-0808">Transferase</keyword>
<dbReference type="InterPro" id="IPR029061">
    <property type="entry name" value="THDP-binding"/>
</dbReference>
<dbReference type="InterPro" id="IPR029035">
    <property type="entry name" value="DHS-like_NAD/FAD-binding_dom"/>
</dbReference>
<comment type="similarity">
    <text evidence="3 12">Belongs to the TPP enzyme family.</text>
</comment>
<dbReference type="GO" id="GO:0009097">
    <property type="term" value="P:isoleucine biosynthetic process"/>
    <property type="evidence" value="ECO:0007669"/>
    <property type="project" value="UniProtKB-UniPathway"/>
</dbReference>
<dbReference type="Gene3D" id="3.40.50.970">
    <property type="match status" value="2"/>
</dbReference>
<dbReference type="STRING" id="405564.SAMN04487905_102295"/>
<evidence type="ECO:0000256" key="8">
    <source>
        <dbReference type="ARBA" id="ARBA00022842"/>
    </source>
</evidence>
<evidence type="ECO:0000259" key="16">
    <source>
        <dbReference type="Pfam" id="PF02776"/>
    </source>
</evidence>
<sequence>MSERRSKSDRDTENSLISGASALVRALEEEGVEEIFGIPGGAILPFYDALFRSRRIRHVLTRHEQAAGYAATGYAAVSGRVGVCVATSGPGATNLITPIADAFMDSVPVVAITGQVPTDAIGTQAFQETDVIGITKPITKWNHQPRTVREIPEVVRDAFDTARSGRPGPVLIDIPKDVLQKEDRIEGALRAPPEPRSSTEPPSTQGINHAAELLLRARRPVLYVGGGVVRASAQKELERLAELTNAPVTTTLTARGAFPDSQPRCLGMPGMHGSVAAVYALQRSDLLVALGTRFDDRVTGELSSFAPKARVVHADIDPDEIGRKRAPDVGLLGDVANTLRELLDALRKLCNQGDAFYLDSWWEELDGVRSRFPLGWEEPLDGKLSPQHVIKRLGELARQDTIFTLGVGQHQMWAAQLLSLDERRRLITSGGLGAMGYAIPAGIGAKLASPHRTVWVIDGDGCLQMTGMELITCVLEKIPVKVAVIDNDSLGMVRQWQNLFYGERYSDTDLYTHQGQGLRIAELAEAVGCVGIKCETPAEIDSVITRAEEIVDRPVVIDFVVSKQEMVWPMVEPGKPNDEIMVSREFRPRFDAEE</sequence>
<dbReference type="FunFam" id="3.40.50.1220:FF:000008">
    <property type="entry name" value="Acetolactate synthase"/>
    <property type="match status" value="1"/>
</dbReference>
<dbReference type="GO" id="GO:0000287">
    <property type="term" value="F:magnesium ion binding"/>
    <property type="evidence" value="ECO:0007669"/>
    <property type="project" value="UniProtKB-UniRule"/>
</dbReference>
<dbReference type="SUPFAM" id="SSF52518">
    <property type="entry name" value="Thiamin diphosphate-binding fold (THDP-binding)"/>
    <property type="match status" value="2"/>
</dbReference>
<dbReference type="CDD" id="cd07035">
    <property type="entry name" value="TPP_PYR_POX_like"/>
    <property type="match status" value="1"/>
</dbReference>
<keyword evidence="7 12" id="KW-0479">Metal-binding</keyword>